<gene>
    <name evidence="2" type="ORF">SAMN05421739_10492</name>
</gene>
<feature type="chain" id="PRO_5011635586" description="BNR repeat-containing family member" evidence="1">
    <location>
        <begin position="23"/>
        <end position="496"/>
    </location>
</feature>
<dbReference type="OrthoDB" id="1059469at2"/>
<feature type="signal peptide" evidence="1">
    <location>
        <begin position="1"/>
        <end position="22"/>
    </location>
</feature>
<reference evidence="3" key="1">
    <citation type="submission" date="2016-10" db="EMBL/GenBank/DDBJ databases">
        <authorList>
            <person name="Varghese N."/>
            <person name="Submissions S."/>
        </authorList>
    </citation>
    <scope>NUCLEOTIDE SEQUENCE [LARGE SCALE GENOMIC DNA]</scope>
    <source>
        <strain evidence="3">LP51</strain>
    </source>
</reference>
<keyword evidence="1" id="KW-0732">Signal</keyword>
<name>A0A1I2V9M4_9BACT</name>
<dbReference type="EMBL" id="FOOT01000004">
    <property type="protein sequence ID" value="SFG85743.1"/>
    <property type="molecule type" value="Genomic_DNA"/>
</dbReference>
<accession>A0A1I2V9M4</accession>
<sequence length="496" mass="57151">MRYVRYLLALMLQVTLLPLLLAQQQPTQPVRLELPFKPADVDVDLIALPDSSLLLYHKTANLWKTEATFHFTKYNAQLEEVWTDTASLGADFDYMRCYTVYPYTYLVFGGDNLRDYTFVRLNYKTGDIWHKKFIIEQLDDIYEFAVLQGNFFLIGNDVKEDKPLLLHLNPKSGEATPLPSLIGQESSFSDLLADHEQNRVDVVISESNGRVSRLQVKSFDANGKLLNNYFILQREDKSLLNAELSPGDTTRKMLVGTYGARDLRFSQGFFVRPMASNLEEGKFYNLLQLRNFFKYMSPRREERTRRREQARIQAGRNLGLNHRLLLHDLILTPTGYILAAEAYVPQYGDGTSRNIRFSPAFIPQRTEYGYKRSHAIAMGFDHDGTLLWDNAMPLNGITTTYLTHLLEAQLLADGRLVMAYPDNSKIVYQLMDEDTFVDEKTELELLPYDESEKIQTTEYPGLISWYGNSMAAFGFQRIKAKGGDIRQVFYINKITF</sequence>
<dbReference type="Proteomes" id="UP000198724">
    <property type="component" value="Unassembled WGS sequence"/>
</dbReference>
<proteinExistence type="predicted"/>
<protein>
    <recommendedName>
        <fullName evidence="4">BNR repeat-containing family member</fullName>
    </recommendedName>
</protein>
<evidence type="ECO:0000256" key="1">
    <source>
        <dbReference type="SAM" id="SignalP"/>
    </source>
</evidence>
<evidence type="ECO:0008006" key="4">
    <source>
        <dbReference type="Google" id="ProtNLM"/>
    </source>
</evidence>
<evidence type="ECO:0000313" key="2">
    <source>
        <dbReference type="EMBL" id="SFG85743.1"/>
    </source>
</evidence>
<dbReference type="STRING" id="1436961.SAMN05421739_10492"/>
<organism evidence="2 3">
    <name type="scientific">Pontibacter chinhatensis</name>
    <dbReference type="NCBI Taxonomy" id="1436961"/>
    <lineage>
        <taxon>Bacteria</taxon>
        <taxon>Pseudomonadati</taxon>
        <taxon>Bacteroidota</taxon>
        <taxon>Cytophagia</taxon>
        <taxon>Cytophagales</taxon>
        <taxon>Hymenobacteraceae</taxon>
        <taxon>Pontibacter</taxon>
    </lineage>
</organism>
<keyword evidence="3" id="KW-1185">Reference proteome</keyword>
<evidence type="ECO:0000313" key="3">
    <source>
        <dbReference type="Proteomes" id="UP000198724"/>
    </source>
</evidence>
<dbReference type="AlphaFoldDB" id="A0A1I2V9M4"/>
<dbReference type="RefSeq" id="WP_139217806.1">
    <property type="nucleotide sequence ID" value="NZ_FOOT01000004.1"/>
</dbReference>